<keyword evidence="1" id="KW-0812">Transmembrane</keyword>
<proteinExistence type="predicted"/>
<evidence type="ECO:0000256" key="1">
    <source>
        <dbReference type="SAM" id="Phobius"/>
    </source>
</evidence>
<organism evidence="2 3">
    <name type="scientific">Streptomyces daliensis</name>
    <dbReference type="NCBI Taxonomy" id="299421"/>
    <lineage>
        <taxon>Bacteria</taxon>
        <taxon>Bacillati</taxon>
        <taxon>Actinomycetota</taxon>
        <taxon>Actinomycetes</taxon>
        <taxon>Kitasatosporales</taxon>
        <taxon>Streptomycetaceae</taxon>
        <taxon>Streptomyces</taxon>
    </lineage>
</organism>
<accession>A0A8T4J5P2</accession>
<protein>
    <submittedName>
        <fullName evidence="2">Uncharacterized protein</fullName>
    </submittedName>
</protein>
<dbReference type="AlphaFoldDB" id="A0A8T4J5P2"/>
<dbReference type="Proteomes" id="UP000675554">
    <property type="component" value="Unassembled WGS sequence"/>
</dbReference>
<dbReference type="EMBL" id="JAGSMN010000789">
    <property type="protein sequence ID" value="MBR7676954.1"/>
    <property type="molecule type" value="Genomic_DNA"/>
</dbReference>
<keyword evidence="1" id="KW-1133">Transmembrane helix</keyword>
<keyword evidence="3" id="KW-1185">Reference proteome</keyword>
<name>A0A8T4J5P2_9ACTN</name>
<reference evidence="2" key="1">
    <citation type="submission" date="2021-04" db="EMBL/GenBank/DDBJ databases">
        <title>Sequencing of actinobacteria type strains.</title>
        <authorList>
            <person name="Nguyen G.-S."/>
            <person name="Wentzel A."/>
        </authorList>
    </citation>
    <scope>NUCLEOTIDE SEQUENCE</scope>
    <source>
        <strain evidence="2">DSM 42095</strain>
    </source>
</reference>
<evidence type="ECO:0000313" key="2">
    <source>
        <dbReference type="EMBL" id="MBR7676954.1"/>
    </source>
</evidence>
<keyword evidence="1" id="KW-0472">Membrane</keyword>
<comment type="caution">
    <text evidence="2">The sequence shown here is derived from an EMBL/GenBank/DDBJ whole genome shotgun (WGS) entry which is preliminary data.</text>
</comment>
<feature type="transmembrane region" description="Helical" evidence="1">
    <location>
        <begin position="43"/>
        <end position="61"/>
    </location>
</feature>
<gene>
    <name evidence="2" type="ORF">KDA82_28915</name>
</gene>
<evidence type="ECO:0000313" key="3">
    <source>
        <dbReference type="Proteomes" id="UP000675554"/>
    </source>
</evidence>
<sequence length="69" mass="7259">MRNLLGFVSFVLIAQGVIGLVHHFTGWFGGGLLYRIGFLEGYEVYASIVLLVAGVAVGAASDKVRSASS</sequence>